<dbReference type="RefSeq" id="WP_379186648.1">
    <property type="nucleotide sequence ID" value="NZ_JBHSOW010000015.1"/>
</dbReference>
<sequence length="532" mass="60065">MHRKGKSASLFIIVALIIGMIASGCSKTTGSTGTASRVTLNMFMGNSGLEYPDGVDPSSNPFIDVVKNYANVNLKLEVPGYQDFKTKLDLLLASGKLPDLVHSWYPDEMESAADQGAFIDLKKYYDNSPIVQKVVTPQMMELAKSQSGHYYRIPMAWDKAPQGSGLIVRYDLVEKYNNGKWPETVDEWVNLMRKIHQAEPDSTVLSNRVVNDYGLTYGGTVIYNMFGAAPYSYRVQEGKVVSTFELPEYRQATILMKQLYDEGILDKEFATNDLNAWNEKRFNKNVLMEWDSADQLVPNAQKAWLGQENPGTKTWKLAFAPALKQYPTDPKYVWPNKSLPINTHGIYISSSSKNPDQAWKVIEGFASDQLKEDIFWGKEGDTYTVKDGVRIPNAEKLADPNRTWSLQLAILFGFVDGQDVKSALAKQVMGPEYSKFVNDSIQPIGDMATKKGYLLSGFFKASNEADKKTPESRQFITQATVEAIMGKITMEEFDQRVAQFKQKYGFIYDEMTKFMNDNKDDLRKKGVVEVDW</sequence>
<dbReference type="PANTHER" id="PTHR43649:SF17">
    <property type="entry name" value="ABC TRANSPORTER SOLUTE BINDING PROTEIN-SUGAR TRANSPORT"/>
    <property type="match status" value="1"/>
</dbReference>
<gene>
    <name evidence="1" type="ORF">ACFPYJ_03500</name>
</gene>
<protein>
    <submittedName>
        <fullName evidence="1">Extracellular solute-binding protein</fullName>
    </submittedName>
</protein>
<keyword evidence="2" id="KW-1185">Reference proteome</keyword>
<evidence type="ECO:0000313" key="2">
    <source>
        <dbReference type="Proteomes" id="UP001596047"/>
    </source>
</evidence>
<name>A0ABW0VQM6_9BACL</name>
<comment type="caution">
    <text evidence="1">The sequence shown here is derived from an EMBL/GenBank/DDBJ whole genome shotgun (WGS) entry which is preliminary data.</text>
</comment>
<dbReference type="SUPFAM" id="SSF53850">
    <property type="entry name" value="Periplasmic binding protein-like II"/>
    <property type="match status" value="1"/>
</dbReference>
<dbReference type="Pfam" id="PF01547">
    <property type="entry name" value="SBP_bac_1"/>
    <property type="match status" value="1"/>
</dbReference>
<evidence type="ECO:0000313" key="1">
    <source>
        <dbReference type="EMBL" id="MFC5648193.1"/>
    </source>
</evidence>
<dbReference type="Proteomes" id="UP001596047">
    <property type="component" value="Unassembled WGS sequence"/>
</dbReference>
<reference evidence="2" key="1">
    <citation type="journal article" date="2019" name="Int. J. Syst. Evol. Microbiol.">
        <title>The Global Catalogue of Microorganisms (GCM) 10K type strain sequencing project: providing services to taxonomists for standard genome sequencing and annotation.</title>
        <authorList>
            <consortium name="The Broad Institute Genomics Platform"/>
            <consortium name="The Broad Institute Genome Sequencing Center for Infectious Disease"/>
            <person name="Wu L."/>
            <person name="Ma J."/>
        </authorList>
    </citation>
    <scope>NUCLEOTIDE SEQUENCE [LARGE SCALE GENOMIC DNA]</scope>
    <source>
        <strain evidence="2">CGMCC 1.3240</strain>
    </source>
</reference>
<dbReference type="Gene3D" id="3.40.190.10">
    <property type="entry name" value="Periplasmic binding protein-like II"/>
    <property type="match status" value="2"/>
</dbReference>
<dbReference type="PANTHER" id="PTHR43649">
    <property type="entry name" value="ARABINOSE-BINDING PROTEIN-RELATED"/>
    <property type="match status" value="1"/>
</dbReference>
<organism evidence="1 2">
    <name type="scientific">Paenibacillus solisilvae</name>
    <dbReference type="NCBI Taxonomy" id="2486751"/>
    <lineage>
        <taxon>Bacteria</taxon>
        <taxon>Bacillati</taxon>
        <taxon>Bacillota</taxon>
        <taxon>Bacilli</taxon>
        <taxon>Bacillales</taxon>
        <taxon>Paenibacillaceae</taxon>
        <taxon>Paenibacillus</taxon>
    </lineage>
</organism>
<dbReference type="InterPro" id="IPR050490">
    <property type="entry name" value="Bact_solute-bd_prot1"/>
</dbReference>
<dbReference type="InterPro" id="IPR006059">
    <property type="entry name" value="SBP"/>
</dbReference>
<dbReference type="PROSITE" id="PS51257">
    <property type="entry name" value="PROKAR_LIPOPROTEIN"/>
    <property type="match status" value="1"/>
</dbReference>
<proteinExistence type="predicted"/>
<dbReference type="EMBL" id="JBHSOW010000015">
    <property type="protein sequence ID" value="MFC5648193.1"/>
    <property type="molecule type" value="Genomic_DNA"/>
</dbReference>
<accession>A0ABW0VQM6</accession>